<dbReference type="CDD" id="cd04181">
    <property type="entry name" value="NTP_transferase"/>
    <property type="match status" value="1"/>
</dbReference>
<dbReference type="InterPro" id="IPR029044">
    <property type="entry name" value="Nucleotide-diphossugar_trans"/>
</dbReference>
<reference evidence="2" key="1">
    <citation type="journal article" date="2023" name="Comput. Struct. Biotechnol. J.">
        <title>Discovery of a novel marine Bacteroidetes with a rich repertoire of carbohydrate-active enzymes.</title>
        <authorList>
            <person name="Chen B."/>
            <person name="Liu G."/>
            <person name="Chen Q."/>
            <person name="Wang H."/>
            <person name="Liu L."/>
            <person name="Tang K."/>
        </authorList>
    </citation>
    <scope>NUCLEOTIDE SEQUENCE</scope>
    <source>
        <strain evidence="2">TK19036</strain>
    </source>
</reference>
<dbReference type="AlphaFoldDB" id="A0AA49GRF2"/>
<dbReference type="Gene3D" id="2.160.10.10">
    <property type="entry name" value="Hexapeptide repeat proteins"/>
    <property type="match status" value="1"/>
</dbReference>
<gene>
    <name evidence="2" type="ORF">K4G66_05465</name>
</gene>
<dbReference type="Gene3D" id="3.90.550.10">
    <property type="entry name" value="Spore Coat Polysaccharide Biosynthesis Protein SpsA, Chain A"/>
    <property type="match status" value="1"/>
</dbReference>
<dbReference type="InterPro" id="IPR005835">
    <property type="entry name" value="NTP_transferase_dom"/>
</dbReference>
<dbReference type="SUPFAM" id="SSF53448">
    <property type="entry name" value="Nucleotide-diphospho-sugar transferases"/>
    <property type="match status" value="1"/>
</dbReference>
<accession>A0AA49GRF2</accession>
<evidence type="ECO:0000259" key="1">
    <source>
        <dbReference type="Pfam" id="PF00483"/>
    </source>
</evidence>
<proteinExistence type="predicted"/>
<reference evidence="2" key="2">
    <citation type="journal article" date="2024" name="Antonie Van Leeuwenhoek">
        <title>Roseihalotalea indica gen. nov., sp. nov., a halophilic Bacteroidetes from mesopelagic Southwest Indian Ocean with higher carbohydrate metabolic potential.</title>
        <authorList>
            <person name="Chen B."/>
            <person name="Zhang M."/>
            <person name="Lin D."/>
            <person name="Ye J."/>
            <person name="Tang K."/>
        </authorList>
    </citation>
    <scope>NUCLEOTIDE SEQUENCE</scope>
    <source>
        <strain evidence="2">TK19036</strain>
    </source>
</reference>
<organism evidence="2">
    <name type="scientific">Roseihalotalea indica</name>
    <dbReference type="NCBI Taxonomy" id="2867963"/>
    <lineage>
        <taxon>Bacteria</taxon>
        <taxon>Pseudomonadati</taxon>
        <taxon>Bacteroidota</taxon>
        <taxon>Cytophagia</taxon>
        <taxon>Cytophagales</taxon>
        <taxon>Catalimonadaceae</taxon>
        <taxon>Roseihalotalea</taxon>
    </lineage>
</organism>
<feature type="domain" description="Nucleotidyl transferase" evidence="1">
    <location>
        <begin position="8"/>
        <end position="237"/>
    </location>
</feature>
<dbReference type="EMBL" id="CP120682">
    <property type="protein sequence ID" value="WKN38148.1"/>
    <property type="molecule type" value="Genomic_DNA"/>
</dbReference>
<sequence length="338" mass="37469">MRIIVPMAGMGKRMRPHTLTIPKPLIPIAGKPIVHRLVEDIAKVVKQPVEEVGFVIGRSFGEEVEKSLLNVAESIGAKGRIYYQDEALGTAHALYCAKDLLEGNVIVAYADTLFKADFTLDAEQDGIIWVQKVADPSAFGVVQVNDENTIIDFVEKPVTFISDLAIIGIYYFRDGAFLRSELQYLIDNDIRNSGEFQITNALENMKNKGVRFVPGQVDEWLDCGNKDATVHTNQRYLEYIQDDLEMPDSVSTENSIIIPPVYLGEQVKIHNSVVGPYVSIGDNTEISNSRLQNSIVQTNTIVANANLENSMLGNFVTLKLSSSDLSIGDYNSVVENMH</sequence>
<evidence type="ECO:0000313" key="2">
    <source>
        <dbReference type="EMBL" id="WKN38148.1"/>
    </source>
</evidence>
<protein>
    <submittedName>
        <fullName evidence="2">Sugar phosphate nucleotidyltransferase</fullName>
    </submittedName>
</protein>
<dbReference type="InterPro" id="IPR050486">
    <property type="entry name" value="Mannose-1P_guanyltransferase"/>
</dbReference>
<name>A0AA49GRF2_9BACT</name>
<dbReference type="Pfam" id="PF00483">
    <property type="entry name" value="NTP_transferase"/>
    <property type="match status" value="1"/>
</dbReference>
<dbReference type="PANTHER" id="PTHR22572">
    <property type="entry name" value="SUGAR-1-PHOSPHATE GUANYL TRANSFERASE"/>
    <property type="match status" value="1"/>
</dbReference>